<protein>
    <submittedName>
        <fullName evidence="2">Unnamed protein product</fullName>
    </submittedName>
</protein>
<keyword evidence="3" id="KW-1185">Reference proteome</keyword>
<organism evidence="2 3">
    <name type="scientific">Phytophthora fragariaefolia</name>
    <dbReference type="NCBI Taxonomy" id="1490495"/>
    <lineage>
        <taxon>Eukaryota</taxon>
        <taxon>Sar</taxon>
        <taxon>Stramenopiles</taxon>
        <taxon>Oomycota</taxon>
        <taxon>Peronosporomycetes</taxon>
        <taxon>Peronosporales</taxon>
        <taxon>Peronosporaceae</taxon>
        <taxon>Phytophthora</taxon>
    </lineage>
</organism>
<comment type="caution">
    <text evidence="2">The sequence shown here is derived from an EMBL/GenBank/DDBJ whole genome shotgun (WGS) entry which is preliminary data.</text>
</comment>
<evidence type="ECO:0000313" key="3">
    <source>
        <dbReference type="Proteomes" id="UP001165121"/>
    </source>
</evidence>
<dbReference type="OrthoDB" id="159578at2759"/>
<feature type="compositionally biased region" description="Acidic residues" evidence="1">
    <location>
        <begin position="68"/>
        <end position="77"/>
    </location>
</feature>
<evidence type="ECO:0000256" key="1">
    <source>
        <dbReference type="SAM" id="MobiDB-lite"/>
    </source>
</evidence>
<sequence length="121" mass="13482">MSALRERMPPGGFGGDAQTTQQASNGSSYRTFSTRAAGTQPSRHYYASDESSSYAVSAELLERLSITSEEEGEDADDREERYRMPVYSSQIPSDQRRRSERRGSYGNVSDTGDTGIFEFDQ</sequence>
<feature type="compositionally biased region" description="Basic and acidic residues" evidence="1">
    <location>
        <begin position="94"/>
        <end position="103"/>
    </location>
</feature>
<feature type="region of interest" description="Disordered" evidence="1">
    <location>
        <begin position="1"/>
        <end position="52"/>
    </location>
</feature>
<accession>A0A9W6XY66</accession>
<dbReference type="Proteomes" id="UP001165121">
    <property type="component" value="Unassembled WGS sequence"/>
</dbReference>
<dbReference type="EMBL" id="BSXT01002263">
    <property type="protein sequence ID" value="GMF48004.1"/>
    <property type="molecule type" value="Genomic_DNA"/>
</dbReference>
<reference evidence="2" key="1">
    <citation type="submission" date="2023-04" db="EMBL/GenBank/DDBJ databases">
        <title>Phytophthora fragariaefolia NBRC 109709.</title>
        <authorList>
            <person name="Ichikawa N."/>
            <person name="Sato H."/>
            <person name="Tonouchi N."/>
        </authorList>
    </citation>
    <scope>NUCLEOTIDE SEQUENCE</scope>
    <source>
        <strain evidence="2">NBRC 109709</strain>
    </source>
</reference>
<dbReference type="AlphaFoldDB" id="A0A9W6XY66"/>
<name>A0A9W6XY66_9STRA</name>
<feature type="compositionally biased region" description="Polar residues" evidence="1">
    <location>
        <begin position="17"/>
        <end position="42"/>
    </location>
</feature>
<proteinExistence type="predicted"/>
<evidence type="ECO:0000313" key="2">
    <source>
        <dbReference type="EMBL" id="GMF48004.1"/>
    </source>
</evidence>
<feature type="region of interest" description="Disordered" evidence="1">
    <location>
        <begin position="65"/>
        <end position="121"/>
    </location>
</feature>
<gene>
    <name evidence="2" type="ORF">Pfra01_001835100</name>
</gene>